<name>A0AAX3N4W2_9BACL</name>
<protein>
    <submittedName>
        <fullName evidence="7">Helix-turn-helix domain-containing protein</fullName>
    </submittedName>
</protein>
<evidence type="ECO:0000259" key="6">
    <source>
        <dbReference type="PROSITE" id="PS50110"/>
    </source>
</evidence>
<evidence type="ECO:0000259" key="5">
    <source>
        <dbReference type="PROSITE" id="PS01124"/>
    </source>
</evidence>
<keyword evidence="3" id="KW-0804">Transcription</keyword>
<evidence type="ECO:0000256" key="3">
    <source>
        <dbReference type="ARBA" id="ARBA00023163"/>
    </source>
</evidence>
<keyword evidence="1" id="KW-0805">Transcription regulation</keyword>
<dbReference type="AlphaFoldDB" id="A0AAX3N4W2"/>
<dbReference type="InterPro" id="IPR011006">
    <property type="entry name" value="CheY-like_superfamily"/>
</dbReference>
<accession>A0AAX3N4W2</accession>
<gene>
    <name evidence="7" type="ORF">PUW23_11885</name>
</gene>
<proteinExistence type="predicted"/>
<dbReference type="GO" id="GO:0000160">
    <property type="term" value="P:phosphorelay signal transduction system"/>
    <property type="evidence" value="ECO:0007669"/>
    <property type="project" value="InterPro"/>
</dbReference>
<dbReference type="SUPFAM" id="SSF46689">
    <property type="entry name" value="Homeodomain-like"/>
    <property type="match status" value="1"/>
</dbReference>
<dbReference type="PANTHER" id="PTHR43280">
    <property type="entry name" value="ARAC-FAMILY TRANSCRIPTIONAL REGULATOR"/>
    <property type="match status" value="1"/>
</dbReference>
<dbReference type="PROSITE" id="PS01124">
    <property type="entry name" value="HTH_ARAC_FAMILY_2"/>
    <property type="match status" value="1"/>
</dbReference>
<dbReference type="Gene3D" id="3.40.50.2300">
    <property type="match status" value="1"/>
</dbReference>
<feature type="domain" description="HTH araC/xylS-type" evidence="5">
    <location>
        <begin position="151"/>
        <end position="249"/>
    </location>
</feature>
<dbReference type="PANTHER" id="PTHR43280:SF28">
    <property type="entry name" value="HTH-TYPE TRANSCRIPTIONAL ACTIVATOR RHAS"/>
    <property type="match status" value="1"/>
</dbReference>
<evidence type="ECO:0000313" key="8">
    <source>
        <dbReference type="Proteomes" id="UP001220962"/>
    </source>
</evidence>
<evidence type="ECO:0000256" key="4">
    <source>
        <dbReference type="PROSITE-ProRule" id="PRU00169"/>
    </source>
</evidence>
<comment type="caution">
    <text evidence="4">Lacks conserved residue(s) required for the propagation of feature annotation.</text>
</comment>
<dbReference type="GO" id="GO:0043565">
    <property type="term" value="F:sequence-specific DNA binding"/>
    <property type="evidence" value="ECO:0007669"/>
    <property type="project" value="InterPro"/>
</dbReference>
<evidence type="ECO:0000256" key="2">
    <source>
        <dbReference type="ARBA" id="ARBA00023125"/>
    </source>
</evidence>
<dbReference type="SMART" id="SM00342">
    <property type="entry name" value="HTH_ARAC"/>
    <property type="match status" value="1"/>
</dbReference>
<dbReference type="InterPro" id="IPR018060">
    <property type="entry name" value="HTH_AraC"/>
</dbReference>
<organism evidence="7 8">
    <name type="scientific">Paenibacillus urinalis</name>
    <dbReference type="NCBI Taxonomy" id="521520"/>
    <lineage>
        <taxon>Bacteria</taxon>
        <taxon>Bacillati</taxon>
        <taxon>Bacillota</taxon>
        <taxon>Bacilli</taxon>
        <taxon>Bacillales</taxon>
        <taxon>Paenibacillaceae</taxon>
        <taxon>Paenibacillus</taxon>
    </lineage>
</organism>
<feature type="domain" description="Response regulatory" evidence="6">
    <location>
        <begin position="3"/>
        <end position="119"/>
    </location>
</feature>
<dbReference type="Proteomes" id="UP001220962">
    <property type="component" value="Chromosome"/>
</dbReference>
<dbReference type="GO" id="GO:0003700">
    <property type="term" value="F:DNA-binding transcription factor activity"/>
    <property type="evidence" value="ECO:0007669"/>
    <property type="project" value="InterPro"/>
</dbReference>
<dbReference type="Pfam" id="PF12833">
    <property type="entry name" value="HTH_18"/>
    <property type="match status" value="1"/>
</dbReference>
<dbReference type="EMBL" id="CP118101">
    <property type="protein sequence ID" value="WDH84865.1"/>
    <property type="molecule type" value="Genomic_DNA"/>
</dbReference>
<dbReference type="SUPFAM" id="SSF52172">
    <property type="entry name" value="CheY-like"/>
    <property type="match status" value="1"/>
</dbReference>
<dbReference type="Gene3D" id="1.10.10.60">
    <property type="entry name" value="Homeodomain-like"/>
    <property type="match status" value="2"/>
</dbReference>
<dbReference type="InterPro" id="IPR009057">
    <property type="entry name" value="Homeodomain-like_sf"/>
</dbReference>
<reference evidence="7" key="1">
    <citation type="submission" date="2023-02" db="EMBL/GenBank/DDBJ databases">
        <title>Pathogen: clinical or host-associated sample.</title>
        <authorList>
            <person name="Hergert J."/>
            <person name="Casey R."/>
            <person name="Wagner J."/>
            <person name="Young E.L."/>
            <person name="Oakeson K.F."/>
        </authorList>
    </citation>
    <scope>NUCLEOTIDE SEQUENCE</scope>
    <source>
        <strain evidence="7">2022CK-00830</strain>
    </source>
</reference>
<sequence length="254" mass="29868">MHQILLVDYSRYLYKELEQLLRHRNDNYTIRNYVFSSSAALEAITKSDYSVIVVNTERCDTAALWLCHNIRKFSQIPILLMGGRDHFRLVRKALTYQVNDYLPFPVCLSSFLHSLHGLKAKLDTECAINTSSLLHPMDMRGKRMDSCHVIHVVKSYVREHLCDDITLKKISDMLHFNCAYLGQKFKLEEKMSFNDYMLQQRMEKAKLLLSSTRLRNYEIALEVGYKDLDWFYKKFKAYTGSSPNAYRRQTSYTA</sequence>
<dbReference type="InterPro" id="IPR001789">
    <property type="entry name" value="Sig_transdc_resp-reg_receiver"/>
</dbReference>
<keyword evidence="2" id="KW-0238">DNA-binding</keyword>
<dbReference type="RefSeq" id="WP_274359893.1">
    <property type="nucleotide sequence ID" value="NZ_CP118101.1"/>
</dbReference>
<evidence type="ECO:0000313" key="7">
    <source>
        <dbReference type="EMBL" id="WDH84865.1"/>
    </source>
</evidence>
<evidence type="ECO:0000256" key="1">
    <source>
        <dbReference type="ARBA" id="ARBA00023015"/>
    </source>
</evidence>
<dbReference type="PROSITE" id="PS50110">
    <property type="entry name" value="RESPONSE_REGULATORY"/>
    <property type="match status" value="1"/>
</dbReference>